<evidence type="ECO:0000313" key="1">
    <source>
        <dbReference type="EMBL" id="BDN99275.1"/>
    </source>
</evidence>
<dbReference type="EMBL" id="AP026382">
    <property type="protein sequence ID" value="BDN99275.1"/>
    <property type="molecule type" value="Genomic_DNA"/>
</dbReference>
<dbReference type="Proteomes" id="UP001058317">
    <property type="component" value="Chromosome"/>
</dbReference>
<dbReference type="AlphaFoldDB" id="A0AAD1L5Z3"/>
<accession>A0AAD1L5Z3</accession>
<proteinExistence type="predicted"/>
<dbReference type="PANTHER" id="PTHR21525">
    <property type="entry name" value="MOTILE SPERM PROTEIN"/>
    <property type="match status" value="1"/>
</dbReference>
<protein>
    <submittedName>
        <fullName evidence="1">Uncharacterized protein</fullName>
    </submittedName>
</protein>
<dbReference type="PANTHER" id="PTHR21525:SF9">
    <property type="entry name" value="CHANNEL_COLICIN DOMAIN-CONTAINING PROTEIN"/>
    <property type="match status" value="1"/>
</dbReference>
<name>A0AAD1L5Z3_CITBR</name>
<sequence>MSSKNKRGPDTLLPSLFLLPGQLSHKIPVRMLLALSHSYAFCSGTQVSLIHGPPAHEGGYLLPVIREKEMHCPNCGSQNIRLRHVGKKTGGVIGATAGGIAGLEGASTGALIGSVIPVVGTIAGGLIGFLSGACAGAVAGSLAGEQLDGTVFDEYGCTQCEHIFSAP</sequence>
<reference evidence="1" key="1">
    <citation type="submission" date="2022-07" db="EMBL/GenBank/DDBJ databases">
        <title>Complete genome sequence of carbapenem-resistant Citrobacter spp. in Japan.</title>
        <authorList>
            <person name="Maehana S."/>
            <person name="Suzuki M."/>
            <person name="Kitasato H."/>
        </authorList>
    </citation>
    <scope>NUCLEOTIDE SEQUENCE</scope>
    <source>
        <strain evidence="1">KAM621</strain>
    </source>
</reference>
<organism evidence="1 2">
    <name type="scientific">Citrobacter braakii</name>
    <dbReference type="NCBI Taxonomy" id="57706"/>
    <lineage>
        <taxon>Bacteria</taxon>
        <taxon>Pseudomonadati</taxon>
        <taxon>Pseudomonadota</taxon>
        <taxon>Gammaproteobacteria</taxon>
        <taxon>Enterobacterales</taxon>
        <taxon>Enterobacteriaceae</taxon>
        <taxon>Citrobacter</taxon>
        <taxon>Citrobacter freundii complex</taxon>
    </lineage>
</organism>
<gene>
    <name evidence="1" type="ORF">KAM621c_43800</name>
</gene>
<evidence type="ECO:0000313" key="2">
    <source>
        <dbReference type="Proteomes" id="UP001058317"/>
    </source>
</evidence>